<evidence type="ECO:0000256" key="1">
    <source>
        <dbReference type="ARBA" id="ARBA00005564"/>
    </source>
</evidence>
<comment type="caution">
    <text evidence="3">The sequence shown here is derived from an EMBL/GenBank/DDBJ whole genome shotgun (WGS) entry which is preliminary data.</text>
</comment>
<dbReference type="Proteomes" id="UP000193218">
    <property type="component" value="Unassembled WGS sequence"/>
</dbReference>
<dbReference type="PANTHER" id="PTHR30344">
    <property type="entry name" value="6-PHOSPHOGLUCONOLACTONASE-RELATED"/>
    <property type="match status" value="1"/>
</dbReference>
<protein>
    <submittedName>
        <fullName evidence="3">Lactonase, 7-bladed beta-propeller-domain-containing protein</fullName>
    </submittedName>
</protein>
<accession>A0A1Y1ULW3</accession>
<name>A0A1Y1ULW3_9TREE</name>
<dbReference type="AlphaFoldDB" id="A0A1Y1ULW3"/>
<dbReference type="Gene3D" id="2.130.10.10">
    <property type="entry name" value="YVTN repeat-like/Quinoprotein amine dehydrogenase"/>
    <property type="match status" value="1"/>
</dbReference>
<dbReference type="OrthoDB" id="9972196at2759"/>
<keyword evidence="4" id="KW-1185">Reference proteome</keyword>
<dbReference type="InterPro" id="IPR011045">
    <property type="entry name" value="N2O_reductase_N"/>
</dbReference>
<evidence type="ECO:0000313" key="4">
    <source>
        <dbReference type="Proteomes" id="UP000193218"/>
    </source>
</evidence>
<feature type="region of interest" description="Disordered" evidence="2">
    <location>
        <begin position="224"/>
        <end position="251"/>
    </location>
</feature>
<dbReference type="GO" id="GO:0017057">
    <property type="term" value="F:6-phosphogluconolactonase activity"/>
    <property type="evidence" value="ECO:0007669"/>
    <property type="project" value="TreeGrafter"/>
</dbReference>
<dbReference type="STRING" id="4999.A0A1Y1ULW3"/>
<dbReference type="InterPro" id="IPR015943">
    <property type="entry name" value="WD40/YVTN_repeat-like_dom_sf"/>
</dbReference>
<proteinExistence type="inferred from homology"/>
<evidence type="ECO:0000313" key="3">
    <source>
        <dbReference type="EMBL" id="ORX38989.1"/>
    </source>
</evidence>
<evidence type="ECO:0000256" key="2">
    <source>
        <dbReference type="SAM" id="MobiDB-lite"/>
    </source>
</evidence>
<dbReference type="InParanoid" id="A0A1Y1ULW3"/>
<dbReference type="RefSeq" id="XP_021872852.1">
    <property type="nucleotide sequence ID" value="XM_022017933.1"/>
</dbReference>
<organism evidence="3 4">
    <name type="scientific">Kockovaella imperatae</name>
    <dbReference type="NCBI Taxonomy" id="4999"/>
    <lineage>
        <taxon>Eukaryota</taxon>
        <taxon>Fungi</taxon>
        <taxon>Dikarya</taxon>
        <taxon>Basidiomycota</taxon>
        <taxon>Agaricomycotina</taxon>
        <taxon>Tremellomycetes</taxon>
        <taxon>Tremellales</taxon>
        <taxon>Cuniculitremaceae</taxon>
        <taxon>Kockovaella</taxon>
    </lineage>
</organism>
<sequence length="364" mass="39704">MSTEHLLLLGTNIDKIYGVIFDEKAKTLRKTAENELAPKSSWIIQHPNIADLIYFNAAGESKLFAGTFDRHGKVTILDEAQQSEESKGPCHFALAPDNSALIVANYHSGNICMLPLNDNGRFMNAKTEPSLNFTPPHKPVDHPRQTEAHAHQIVVHDGRVLVPDLGSNKVWRIRPGHGDDQSRWVLEGAVEGFDVGDGPRHVVVHPNGRILYVLNEISSELTAHTLPSDPSKPSELLSRHTLLPPSDQGNGPKMKASALIYLPPLAPTGNAMLIGSNRDSPRGKDALAVFSVDPEGRVERAPTPWIEDVAQSLRGVAADKSGRFVCAAGEESGGLVVYERVGNVELRQVARLDEVEKVIAPLWV</sequence>
<reference evidence="3 4" key="1">
    <citation type="submission" date="2017-03" db="EMBL/GenBank/DDBJ databases">
        <title>Widespread Adenine N6-methylation of Active Genes in Fungi.</title>
        <authorList>
            <consortium name="DOE Joint Genome Institute"/>
            <person name="Mondo S.J."/>
            <person name="Dannebaum R.O."/>
            <person name="Kuo R.C."/>
            <person name="Louie K.B."/>
            <person name="Bewick A.J."/>
            <person name="Labutti K."/>
            <person name="Haridas S."/>
            <person name="Kuo A."/>
            <person name="Salamov A."/>
            <person name="Ahrendt S.R."/>
            <person name="Lau R."/>
            <person name="Bowen B.P."/>
            <person name="Lipzen A."/>
            <person name="Sullivan W."/>
            <person name="Andreopoulos W.B."/>
            <person name="Clum A."/>
            <person name="Lindquist E."/>
            <person name="Daum C."/>
            <person name="Northen T.R."/>
            <person name="Ramamoorthy G."/>
            <person name="Schmitz R.J."/>
            <person name="Gryganskyi A."/>
            <person name="Culley D."/>
            <person name="Magnuson J."/>
            <person name="James T.Y."/>
            <person name="O'Malley M.A."/>
            <person name="Stajich J.E."/>
            <person name="Spatafora J.W."/>
            <person name="Visel A."/>
            <person name="Grigoriev I.V."/>
        </authorList>
    </citation>
    <scope>NUCLEOTIDE SEQUENCE [LARGE SCALE GENOMIC DNA]</scope>
    <source>
        <strain evidence="3 4">NRRL Y-17943</strain>
    </source>
</reference>
<dbReference type="InterPro" id="IPR050282">
    <property type="entry name" value="Cycloisomerase_2"/>
</dbReference>
<dbReference type="GeneID" id="33559742"/>
<dbReference type="SUPFAM" id="SSF50974">
    <property type="entry name" value="Nitrous oxide reductase, N-terminal domain"/>
    <property type="match status" value="1"/>
</dbReference>
<dbReference type="EMBL" id="NBSH01000003">
    <property type="protein sequence ID" value="ORX38989.1"/>
    <property type="molecule type" value="Genomic_DNA"/>
</dbReference>
<dbReference type="InterPro" id="IPR019405">
    <property type="entry name" value="Lactonase_7-beta_prop"/>
</dbReference>
<comment type="similarity">
    <text evidence="1">Belongs to the cycloisomerase 2 family.</text>
</comment>
<dbReference type="Pfam" id="PF10282">
    <property type="entry name" value="Lactonase"/>
    <property type="match status" value="1"/>
</dbReference>
<dbReference type="PANTHER" id="PTHR30344:SF1">
    <property type="entry name" value="6-PHOSPHOGLUCONOLACTONASE"/>
    <property type="match status" value="1"/>
</dbReference>
<gene>
    <name evidence="3" type="ORF">BD324DRAFT_649086</name>
</gene>